<dbReference type="AlphaFoldDB" id="A0A537JMF1"/>
<comment type="caution">
    <text evidence="1">The sequence shown here is derived from an EMBL/GenBank/DDBJ whole genome shotgun (WGS) entry which is preliminary data.</text>
</comment>
<protein>
    <submittedName>
        <fullName evidence="1">Uncharacterized protein</fullName>
    </submittedName>
</protein>
<evidence type="ECO:0000313" key="2">
    <source>
        <dbReference type="Proteomes" id="UP000320048"/>
    </source>
</evidence>
<evidence type="ECO:0000313" key="1">
    <source>
        <dbReference type="EMBL" id="TMI84660.1"/>
    </source>
</evidence>
<organism evidence="1 2">
    <name type="scientific">Candidatus Segetimicrobium genomatis</name>
    <dbReference type="NCBI Taxonomy" id="2569760"/>
    <lineage>
        <taxon>Bacteria</taxon>
        <taxon>Bacillati</taxon>
        <taxon>Candidatus Sysuimicrobiota</taxon>
        <taxon>Candidatus Sysuimicrobiia</taxon>
        <taxon>Candidatus Sysuimicrobiales</taxon>
        <taxon>Candidatus Segetimicrobiaceae</taxon>
        <taxon>Candidatus Segetimicrobium</taxon>
    </lineage>
</organism>
<dbReference type="Proteomes" id="UP000320048">
    <property type="component" value="Unassembled WGS sequence"/>
</dbReference>
<sequence>MIQRSVAPMTYKVPERSGEVLITPPLDRIPELLAEGRARPWAGARILGTPLEEFRLRLRHRALAIAGPRARGTGPDPGAPLVLMGHQPLFFHPGVWVKFFLLTRLHQDLGACTLHLLVDSDASGPIQAPIPAWTDQLTRRTETLLDLPDDVPLEAVAPPTGDTWGDFCARVRGHLSTLRSAEPRRCFDAFAAGAADANGRARTLGEFLAAARRSYEARSMPPGYLEVAVSALADTPEFGAFALHLLQDPAGFRGRYNASLEEYRSAHRLRSAANPFPNLNEDEGFDETPFWLVHGRRRAPLFAARSGDRIRLRSGGTPPVELPAGPGGIDALAASGLHIRPKAITLTMFARVCLGDLFIHGVGGGRYDRVTDTLITEVFGLPPPPYVVATATLWLPVADTGDGAEDGRALERRLMDLQHNPERYLAVPSPDQRRLIEEKWALIRAVEEMRPGPERRATTHRIREVNGLLAQGLADEIARTRARLAALDRSSAGQAAASFREYPFFLFDPAQVGALVALRPA</sequence>
<name>A0A537JMF1_9BACT</name>
<accession>A0A537JMF1</accession>
<proteinExistence type="predicted"/>
<dbReference type="EMBL" id="VBAO01000021">
    <property type="protein sequence ID" value="TMI84660.1"/>
    <property type="molecule type" value="Genomic_DNA"/>
</dbReference>
<gene>
    <name evidence="1" type="ORF">E6H04_00845</name>
</gene>
<reference evidence="1 2" key="1">
    <citation type="journal article" date="2019" name="Nat. Microbiol.">
        <title>Mediterranean grassland soil C-N compound turnover is dependent on rainfall and depth, and is mediated by genomically divergent microorganisms.</title>
        <authorList>
            <person name="Diamond S."/>
            <person name="Andeer P.F."/>
            <person name="Li Z."/>
            <person name="Crits-Christoph A."/>
            <person name="Burstein D."/>
            <person name="Anantharaman K."/>
            <person name="Lane K.R."/>
            <person name="Thomas B.C."/>
            <person name="Pan C."/>
            <person name="Northen T.R."/>
            <person name="Banfield J.F."/>
        </authorList>
    </citation>
    <scope>NUCLEOTIDE SEQUENCE [LARGE SCALE GENOMIC DNA]</scope>
    <source>
        <strain evidence="1">NP_7</strain>
    </source>
</reference>